<evidence type="ECO:0000256" key="1">
    <source>
        <dbReference type="SAM" id="MobiDB-lite"/>
    </source>
</evidence>
<feature type="non-terminal residue" evidence="2">
    <location>
        <position position="187"/>
    </location>
</feature>
<feature type="compositionally biased region" description="Basic and acidic residues" evidence="1">
    <location>
        <begin position="101"/>
        <end position="124"/>
    </location>
</feature>
<organism evidence="2">
    <name type="scientific">uncultured Gemmatimonadaceae bacterium</name>
    <dbReference type="NCBI Taxonomy" id="246130"/>
    <lineage>
        <taxon>Bacteria</taxon>
        <taxon>Pseudomonadati</taxon>
        <taxon>Gemmatimonadota</taxon>
        <taxon>Gemmatimonadia</taxon>
        <taxon>Gemmatimonadales</taxon>
        <taxon>Gemmatimonadaceae</taxon>
        <taxon>environmental samples</taxon>
    </lineage>
</organism>
<dbReference type="AlphaFoldDB" id="A0A6J4L2F7"/>
<evidence type="ECO:0000313" key="2">
    <source>
        <dbReference type="EMBL" id="CAA9321186.1"/>
    </source>
</evidence>
<gene>
    <name evidence="2" type="ORF">AVDCRST_MAG11-2011</name>
</gene>
<proteinExistence type="predicted"/>
<dbReference type="EMBL" id="CADCTU010000474">
    <property type="protein sequence ID" value="CAA9321186.1"/>
    <property type="molecule type" value="Genomic_DNA"/>
</dbReference>
<feature type="non-terminal residue" evidence="2">
    <location>
        <position position="1"/>
    </location>
</feature>
<feature type="region of interest" description="Disordered" evidence="1">
    <location>
        <begin position="28"/>
        <end position="187"/>
    </location>
</feature>
<protein>
    <submittedName>
        <fullName evidence="2">Uncharacterized protein</fullName>
    </submittedName>
</protein>
<accession>A0A6J4L2F7</accession>
<reference evidence="2" key="1">
    <citation type="submission" date="2020-02" db="EMBL/GenBank/DDBJ databases">
        <authorList>
            <person name="Meier V. D."/>
        </authorList>
    </citation>
    <scope>NUCLEOTIDE SEQUENCE</scope>
    <source>
        <strain evidence="2">AVDCRST_MAG11</strain>
    </source>
</reference>
<feature type="compositionally biased region" description="Gly residues" evidence="1">
    <location>
        <begin position="55"/>
        <end position="69"/>
    </location>
</feature>
<name>A0A6J4L2F7_9BACT</name>
<sequence>ASSSHPHPRRLCVRRRWRGRVERVGLLRPRPCGARRRSRAGVPFGGRDRERRRAGGPGDGAGGRAGAGGRVRVARHQREHARLDRGSGGSDELHGSASPRRPRDGDVLRLRAHEHRTAAREQLRGHAQPRVRGAAGRHREGGARHPRVGHRAPAERERRPHRLHHDRAAREAREPARGRAGGGRHAV</sequence>
<feature type="compositionally biased region" description="Basic and acidic residues" evidence="1">
    <location>
        <begin position="166"/>
        <end position="177"/>
    </location>
</feature>